<keyword evidence="1" id="KW-0285">Flavoprotein</keyword>
<feature type="domain" description="FAD-binding" evidence="6">
    <location>
        <begin position="287"/>
        <end position="343"/>
    </location>
</feature>
<dbReference type="Gene3D" id="3.50.50.60">
    <property type="entry name" value="FAD/NAD(P)-binding domain"/>
    <property type="match status" value="1"/>
</dbReference>
<dbReference type="Pfam" id="PF01494">
    <property type="entry name" value="FAD_binding_3"/>
    <property type="match status" value="2"/>
</dbReference>
<sequence>MATTIHPRIAIIGGGPGGLTLALTLHRRGISYTVYERETDQEARAHLGGILDVGYDSAQRALRENGLGEVFVRVSRPDADTFRTYDSAGNLLFAKDADPNQDPLDLRPEIDRPVLRRILLDAIPADTVKWGHELASVRELGNGERELKFTNDTTATVDILVGADGANSRVRPLVSSAVPIYHGVAGVEISIPPEDTKKPELQDTVNMVFGSQVNGDGRLRTYAWFPGPEDWKVPSDPAEARQVPLEEFKDWAPSLRKLIEYCDDKAIYPRPLYRLPTDHKWKHVPGVTILGDAAHLMSPYTGSGVNLAMLDALELGIALANAINGGGSLEEWEAVIAAWEEERMEEANRIAIINDENVRATLNRDDIGAILGSFAKYMGKPELRRKA</sequence>
<evidence type="ECO:0000256" key="1">
    <source>
        <dbReference type="ARBA" id="ARBA00022630"/>
    </source>
</evidence>
<dbReference type="OrthoDB" id="655030at2759"/>
<name>A0A4Q9N170_9APHY</name>
<dbReference type="InterPro" id="IPR002938">
    <property type="entry name" value="FAD-bd"/>
</dbReference>
<dbReference type="AlphaFoldDB" id="A0A4Q9N170"/>
<dbReference type="SUPFAM" id="SSF51905">
    <property type="entry name" value="FAD/NAD(P)-binding domain"/>
    <property type="match status" value="1"/>
</dbReference>
<keyword evidence="5" id="KW-0175">Coiled coil</keyword>
<keyword evidence="3" id="KW-0560">Oxidoreductase</keyword>
<keyword evidence="2" id="KW-0274">FAD</keyword>
<evidence type="ECO:0000256" key="5">
    <source>
        <dbReference type="SAM" id="Coils"/>
    </source>
</evidence>
<evidence type="ECO:0000256" key="2">
    <source>
        <dbReference type="ARBA" id="ARBA00022827"/>
    </source>
</evidence>
<keyword evidence="4" id="KW-0503">Monooxygenase</keyword>
<dbReference type="PANTHER" id="PTHR46972:SF1">
    <property type="entry name" value="FAD DEPENDENT OXIDOREDUCTASE DOMAIN-CONTAINING PROTEIN"/>
    <property type="match status" value="1"/>
</dbReference>
<dbReference type="GO" id="GO:0004497">
    <property type="term" value="F:monooxygenase activity"/>
    <property type="evidence" value="ECO:0007669"/>
    <property type="project" value="UniProtKB-KW"/>
</dbReference>
<proteinExistence type="predicted"/>
<dbReference type="Proteomes" id="UP000292957">
    <property type="component" value="Unassembled WGS sequence"/>
</dbReference>
<evidence type="ECO:0000259" key="6">
    <source>
        <dbReference type="Pfam" id="PF01494"/>
    </source>
</evidence>
<accession>A0A4Q9N170</accession>
<dbReference type="PANTHER" id="PTHR46972">
    <property type="entry name" value="MONOOXYGENASE ASQM-RELATED"/>
    <property type="match status" value="1"/>
</dbReference>
<reference evidence="7" key="1">
    <citation type="submission" date="2019-01" db="EMBL/GenBank/DDBJ databases">
        <title>Draft genome sequences of three monokaryotic isolates of the white-rot basidiomycete fungus Dichomitus squalens.</title>
        <authorList>
            <consortium name="DOE Joint Genome Institute"/>
            <person name="Lopez S.C."/>
            <person name="Andreopoulos B."/>
            <person name="Pangilinan J."/>
            <person name="Lipzen A."/>
            <person name="Riley R."/>
            <person name="Ahrendt S."/>
            <person name="Ng V."/>
            <person name="Barry K."/>
            <person name="Daum C."/>
            <person name="Grigoriev I.V."/>
            <person name="Hilden K.S."/>
            <person name="Makela M.R."/>
            <person name="de Vries R.P."/>
        </authorList>
    </citation>
    <scope>NUCLEOTIDE SEQUENCE [LARGE SCALE GENOMIC DNA]</scope>
    <source>
        <strain evidence="7">OM18370.1</strain>
    </source>
</reference>
<dbReference type="EMBL" id="ML143389">
    <property type="protein sequence ID" value="TBU34199.1"/>
    <property type="molecule type" value="Genomic_DNA"/>
</dbReference>
<organism evidence="7">
    <name type="scientific">Dichomitus squalens</name>
    <dbReference type="NCBI Taxonomy" id="114155"/>
    <lineage>
        <taxon>Eukaryota</taxon>
        <taxon>Fungi</taxon>
        <taxon>Dikarya</taxon>
        <taxon>Basidiomycota</taxon>
        <taxon>Agaricomycotina</taxon>
        <taxon>Agaricomycetes</taxon>
        <taxon>Polyporales</taxon>
        <taxon>Polyporaceae</taxon>
        <taxon>Dichomitus</taxon>
    </lineage>
</organism>
<gene>
    <name evidence="7" type="ORF">BD311DRAFT_774038</name>
</gene>
<feature type="domain" description="FAD-binding" evidence="6">
    <location>
        <begin position="9"/>
        <end position="182"/>
    </location>
</feature>
<protein>
    <submittedName>
        <fullName evidence="7">Oxidoreductase</fullName>
    </submittedName>
</protein>
<dbReference type="PRINTS" id="PR00420">
    <property type="entry name" value="RNGMNOXGNASE"/>
</dbReference>
<evidence type="ECO:0000256" key="4">
    <source>
        <dbReference type="ARBA" id="ARBA00023033"/>
    </source>
</evidence>
<evidence type="ECO:0000313" key="7">
    <source>
        <dbReference type="EMBL" id="TBU34199.1"/>
    </source>
</evidence>
<dbReference type="InterPro" id="IPR036188">
    <property type="entry name" value="FAD/NAD-bd_sf"/>
</dbReference>
<feature type="coiled-coil region" evidence="5">
    <location>
        <begin position="329"/>
        <end position="356"/>
    </location>
</feature>
<evidence type="ECO:0000256" key="3">
    <source>
        <dbReference type="ARBA" id="ARBA00023002"/>
    </source>
</evidence>
<dbReference type="GO" id="GO:0071949">
    <property type="term" value="F:FAD binding"/>
    <property type="evidence" value="ECO:0007669"/>
    <property type="project" value="InterPro"/>
</dbReference>